<sequence>MTASILSAAKRYWHVEIIGSLDKPFSWRRVFQKCRRSNRYRYIFWFRLAYVLHAQGNKFWKRRGKLLNEKISREFNVEIMLGATIGEGLWIAHPTGIVITSHAEIGKNFKIWQNCTIGIKGQSDDIKLVIGDGVRVHAHSCIISDNLALGDNVVVGAGSFINKSVPAGHVVFNSRDVKVQAYDVKSMGRLQQ</sequence>
<evidence type="ECO:0000313" key="4">
    <source>
        <dbReference type="Proteomes" id="UP000283260"/>
    </source>
</evidence>
<dbReference type="PANTHER" id="PTHR42811">
    <property type="entry name" value="SERINE ACETYLTRANSFERASE"/>
    <property type="match status" value="1"/>
</dbReference>
<dbReference type="AlphaFoldDB" id="A0A423J513"/>
<evidence type="ECO:0000256" key="1">
    <source>
        <dbReference type="ARBA" id="ARBA00022679"/>
    </source>
</evidence>
<gene>
    <name evidence="3" type="ORF">BK661_14755</name>
</gene>
<evidence type="ECO:0000256" key="2">
    <source>
        <dbReference type="ARBA" id="ARBA00023315"/>
    </source>
</evidence>
<protein>
    <submittedName>
        <fullName evidence="3">Serine acetyltransferase</fullName>
    </submittedName>
</protein>
<dbReference type="InterPro" id="IPR011004">
    <property type="entry name" value="Trimer_LpxA-like_sf"/>
</dbReference>
<dbReference type="EMBL" id="MOBL01000014">
    <property type="protein sequence ID" value="RON32744.1"/>
    <property type="molecule type" value="Genomic_DNA"/>
</dbReference>
<comment type="caution">
    <text evidence="3">The sequence shown here is derived from an EMBL/GenBank/DDBJ whole genome shotgun (WGS) entry which is preliminary data.</text>
</comment>
<name>A0A423J513_9PSED</name>
<proteinExistence type="predicted"/>
<evidence type="ECO:0000313" key="3">
    <source>
        <dbReference type="EMBL" id="RON32744.1"/>
    </source>
</evidence>
<keyword evidence="2" id="KW-0012">Acyltransferase</keyword>
<keyword evidence="1 3" id="KW-0808">Transferase</keyword>
<organism evidence="3 4">
    <name type="scientific">Pseudomonas frederiksbergensis</name>
    <dbReference type="NCBI Taxonomy" id="104087"/>
    <lineage>
        <taxon>Bacteria</taxon>
        <taxon>Pseudomonadati</taxon>
        <taxon>Pseudomonadota</taxon>
        <taxon>Gammaproteobacteria</taxon>
        <taxon>Pseudomonadales</taxon>
        <taxon>Pseudomonadaceae</taxon>
        <taxon>Pseudomonas</taxon>
    </lineage>
</organism>
<dbReference type="RefSeq" id="WP_123497795.1">
    <property type="nucleotide sequence ID" value="NZ_JBNDJZ010000001.1"/>
</dbReference>
<dbReference type="InterPro" id="IPR045304">
    <property type="entry name" value="LbH_SAT"/>
</dbReference>
<reference evidence="3 4" key="1">
    <citation type="submission" date="2016-10" db="EMBL/GenBank/DDBJ databases">
        <title>Comparative genome analysis of multiple Pseudomonas spp. focuses on biocontrol and plant growth promoting traits.</title>
        <authorList>
            <person name="Tao X.-Y."/>
            <person name="Taylor C.G."/>
        </authorList>
    </citation>
    <scope>NUCLEOTIDE SEQUENCE [LARGE SCALE GENOMIC DNA]</scope>
    <source>
        <strain evidence="3 4">94G2</strain>
    </source>
</reference>
<accession>A0A423J513</accession>
<dbReference type="Proteomes" id="UP000283260">
    <property type="component" value="Unassembled WGS sequence"/>
</dbReference>
<dbReference type="GO" id="GO:0016746">
    <property type="term" value="F:acyltransferase activity"/>
    <property type="evidence" value="ECO:0007669"/>
    <property type="project" value="UniProtKB-KW"/>
</dbReference>
<dbReference type="SUPFAM" id="SSF51161">
    <property type="entry name" value="Trimeric LpxA-like enzymes"/>
    <property type="match status" value="1"/>
</dbReference>
<dbReference type="Gene3D" id="2.160.10.10">
    <property type="entry name" value="Hexapeptide repeat proteins"/>
    <property type="match status" value="1"/>
</dbReference>
<dbReference type="CDD" id="cd03354">
    <property type="entry name" value="LbH_SAT"/>
    <property type="match status" value="1"/>
</dbReference>